<dbReference type="GO" id="GO:0003676">
    <property type="term" value="F:nucleic acid binding"/>
    <property type="evidence" value="ECO:0007669"/>
    <property type="project" value="InterPro"/>
</dbReference>
<dbReference type="Pfam" id="PF03732">
    <property type="entry name" value="Retrotrans_gag"/>
    <property type="match status" value="1"/>
</dbReference>
<organism evidence="4 5">
    <name type="scientific">Solanum verrucosum</name>
    <dbReference type="NCBI Taxonomy" id="315347"/>
    <lineage>
        <taxon>Eukaryota</taxon>
        <taxon>Viridiplantae</taxon>
        <taxon>Streptophyta</taxon>
        <taxon>Embryophyta</taxon>
        <taxon>Tracheophyta</taxon>
        <taxon>Spermatophyta</taxon>
        <taxon>Magnoliopsida</taxon>
        <taxon>eudicotyledons</taxon>
        <taxon>Gunneridae</taxon>
        <taxon>Pentapetalae</taxon>
        <taxon>asterids</taxon>
        <taxon>lamiids</taxon>
        <taxon>Solanales</taxon>
        <taxon>Solanaceae</taxon>
        <taxon>Solanoideae</taxon>
        <taxon>Solaneae</taxon>
        <taxon>Solanum</taxon>
    </lineage>
</organism>
<feature type="domain" description="CCHC-type" evidence="3">
    <location>
        <begin position="316"/>
        <end position="329"/>
    </location>
</feature>
<dbReference type="PANTHER" id="PTHR34482:SF57">
    <property type="entry name" value="RETROTRANSPOSON GAG DOMAIN-CONTAINING PROTEIN"/>
    <property type="match status" value="1"/>
</dbReference>
<dbReference type="EMBL" id="CP133623">
    <property type="protein sequence ID" value="WMV58487.1"/>
    <property type="molecule type" value="Genomic_DNA"/>
</dbReference>
<evidence type="ECO:0000313" key="5">
    <source>
        <dbReference type="Proteomes" id="UP001234989"/>
    </source>
</evidence>
<keyword evidence="1" id="KW-0863">Zinc-finger</keyword>
<sequence>MNTRRANRRRIEGSNVNEEALQGNQAPQVNQAPVDLVVENMTHAEFRSTIQMLAQVVTAQDNREVVASTYASSKWVSRVGSGLSFGIRSQLRPSKKAELDAYQFKSVAQVWYTQWKNNRPVGAGPIEWEVFKSTFLDRFFPQEFRDAKVEEFINLRQGGMNVQEYSLKFTQLSKYAPAFVADSKDMMSRYLMGVSRLVRKECHSTMLHDNMYISCLMVYAQQMEDEKLQDKNREVKRARTGDGDFSNAKSDGQGRPRFKQRFSNQGSSSAPRVNKDMVSNPNPQGCNSCGSYVSRPNCAKCGRKHDGKCLVGPKWCYGCGKSVHKMRDCLMLKVKGREDKQAEMTQKVLKNVLRKLPKTCLAISKKSILFFENPTSYSCLGGQIE</sequence>
<feature type="region of interest" description="Disordered" evidence="2">
    <location>
        <begin position="1"/>
        <end position="25"/>
    </location>
</feature>
<keyword evidence="5" id="KW-1185">Reference proteome</keyword>
<dbReference type="Proteomes" id="UP001234989">
    <property type="component" value="Chromosome 12"/>
</dbReference>
<name>A0AAF0ZZH3_SOLVR</name>
<gene>
    <name evidence="4" type="ORF">MTR67_051872</name>
</gene>
<feature type="compositionally biased region" description="Polar residues" evidence="2">
    <location>
        <begin position="14"/>
        <end position="25"/>
    </location>
</feature>
<accession>A0AAF0ZZH3</accession>
<evidence type="ECO:0000256" key="1">
    <source>
        <dbReference type="PROSITE-ProRule" id="PRU00047"/>
    </source>
</evidence>
<feature type="compositionally biased region" description="Basic and acidic residues" evidence="2">
    <location>
        <begin position="229"/>
        <end position="242"/>
    </location>
</feature>
<dbReference type="PROSITE" id="PS50158">
    <property type="entry name" value="ZF_CCHC"/>
    <property type="match status" value="1"/>
</dbReference>
<feature type="region of interest" description="Disordered" evidence="2">
    <location>
        <begin position="229"/>
        <end position="279"/>
    </location>
</feature>
<proteinExistence type="predicted"/>
<dbReference type="AlphaFoldDB" id="A0AAF0ZZH3"/>
<protein>
    <recommendedName>
        <fullName evidence="3">CCHC-type domain-containing protein</fullName>
    </recommendedName>
</protein>
<dbReference type="GO" id="GO:0008270">
    <property type="term" value="F:zinc ion binding"/>
    <property type="evidence" value="ECO:0007669"/>
    <property type="project" value="UniProtKB-KW"/>
</dbReference>
<evidence type="ECO:0000259" key="3">
    <source>
        <dbReference type="PROSITE" id="PS50158"/>
    </source>
</evidence>
<dbReference type="PANTHER" id="PTHR34482">
    <property type="entry name" value="DNA DAMAGE-INDUCIBLE PROTEIN 1-LIKE"/>
    <property type="match status" value="1"/>
</dbReference>
<evidence type="ECO:0000256" key="2">
    <source>
        <dbReference type="SAM" id="MobiDB-lite"/>
    </source>
</evidence>
<keyword evidence="1" id="KW-0479">Metal-binding</keyword>
<dbReference type="InterPro" id="IPR001878">
    <property type="entry name" value="Znf_CCHC"/>
</dbReference>
<evidence type="ECO:0000313" key="4">
    <source>
        <dbReference type="EMBL" id="WMV58487.1"/>
    </source>
</evidence>
<keyword evidence="1" id="KW-0862">Zinc</keyword>
<dbReference type="InterPro" id="IPR005162">
    <property type="entry name" value="Retrotrans_gag_dom"/>
</dbReference>
<reference evidence="4" key="1">
    <citation type="submission" date="2023-08" db="EMBL/GenBank/DDBJ databases">
        <title>A de novo genome assembly of Solanum verrucosum Schlechtendal, a Mexican diploid species geographically isolated from the other diploid A-genome species in potato relatives.</title>
        <authorList>
            <person name="Hosaka K."/>
        </authorList>
    </citation>
    <scope>NUCLEOTIDE SEQUENCE</scope>
    <source>
        <tissue evidence="4">Young leaves</tissue>
    </source>
</reference>
<feature type="compositionally biased region" description="Polar residues" evidence="2">
    <location>
        <begin position="261"/>
        <end position="279"/>
    </location>
</feature>